<evidence type="ECO:0000256" key="2">
    <source>
        <dbReference type="ARBA" id="ARBA00022723"/>
    </source>
</evidence>
<keyword evidence="7" id="KW-1185">Reference proteome</keyword>
<dbReference type="InterPro" id="IPR023170">
    <property type="entry name" value="HhH_base_excis_C"/>
</dbReference>
<dbReference type="RefSeq" id="WP_147645889.1">
    <property type="nucleotide sequence ID" value="NZ_CP042806.1"/>
</dbReference>
<evidence type="ECO:0000313" key="6">
    <source>
        <dbReference type="EMBL" id="QEE26751.1"/>
    </source>
</evidence>
<dbReference type="Gene3D" id="1.10.340.30">
    <property type="entry name" value="Hypothetical protein, domain 2"/>
    <property type="match status" value="1"/>
</dbReference>
<dbReference type="CDD" id="cd00056">
    <property type="entry name" value="ENDO3c"/>
    <property type="match status" value="1"/>
</dbReference>
<evidence type="ECO:0000256" key="1">
    <source>
        <dbReference type="ARBA" id="ARBA00022485"/>
    </source>
</evidence>
<keyword evidence="2" id="KW-0479">Metal-binding</keyword>
<keyword evidence="1" id="KW-0004">4Fe-4S</keyword>
<evidence type="ECO:0000313" key="7">
    <source>
        <dbReference type="Proteomes" id="UP000321820"/>
    </source>
</evidence>
<organism evidence="6 7">
    <name type="scientific">Terriglobus albidus</name>
    <dbReference type="NCBI Taxonomy" id="1592106"/>
    <lineage>
        <taxon>Bacteria</taxon>
        <taxon>Pseudomonadati</taxon>
        <taxon>Acidobacteriota</taxon>
        <taxon>Terriglobia</taxon>
        <taxon>Terriglobales</taxon>
        <taxon>Acidobacteriaceae</taxon>
        <taxon>Terriglobus</taxon>
    </lineage>
</organism>
<dbReference type="GO" id="GO:0046872">
    <property type="term" value="F:metal ion binding"/>
    <property type="evidence" value="ECO:0007669"/>
    <property type="project" value="UniProtKB-KW"/>
</dbReference>
<reference evidence="6 7" key="1">
    <citation type="submission" date="2019-08" db="EMBL/GenBank/DDBJ databases">
        <title>Complete genome sequence of Terriglobus albidus strain ORNL.</title>
        <authorList>
            <person name="Podar M."/>
        </authorList>
    </citation>
    <scope>NUCLEOTIDE SEQUENCE [LARGE SCALE GENOMIC DNA]</scope>
    <source>
        <strain evidence="6 7">ORNL</strain>
    </source>
</reference>
<dbReference type="SMART" id="SM00478">
    <property type="entry name" value="ENDO3c"/>
    <property type="match status" value="1"/>
</dbReference>
<dbReference type="EMBL" id="CP042806">
    <property type="protein sequence ID" value="QEE26751.1"/>
    <property type="molecule type" value="Genomic_DNA"/>
</dbReference>
<feature type="domain" description="HhH-GPD" evidence="5">
    <location>
        <begin position="44"/>
        <end position="207"/>
    </location>
</feature>
<dbReference type="Gene3D" id="1.10.1670.10">
    <property type="entry name" value="Helix-hairpin-Helix base-excision DNA repair enzymes (C-terminal)"/>
    <property type="match status" value="1"/>
</dbReference>
<keyword evidence="3" id="KW-0408">Iron</keyword>
<dbReference type="InterPro" id="IPR003265">
    <property type="entry name" value="HhH-GPD_domain"/>
</dbReference>
<dbReference type="SUPFAM" id="SSF48150">
    <property type="entry name" value="DNA-glycosylase"/>
    <property type="match status" value="1"/>
</dbReference>
<dbReference type="PIRSF" id="PIRSF001435">
    <property type="entry name" value="Nth"/>
    <property type="match status" value="1"/>
</dbReference>
<gene>
    <name evidence="6" type="ORF">FTW19_01275</name>
</gene>
<keyword evidence="4" id="KW-0411">Iron-sulfur</keyword>
<evidence type="ECO:0000259" key="5">
    <source>
        <dbReference type="SMART" id="SM00478"/>
    </source>
</evidence>
<sequence length="242" mass="27751">MSSLFEPTPPNILPELHQRLLAFHGKPAPRDVWDPLTQLIYSLLSARTKTEVSLQIIRDLRNRFDGWQGDWTRLRDASIAEIEEVIRPITHYEKKSHQLKETLQQISDRIGVLRLEPLGRYRTEKIRAWIEQLPGVGVKTSAAVVNFTTLRRRALCIDSHHQRIAQRLGLSSPKADARQVEADLMALAPEDWTPEMLDEDHSLFKLQGQTLCTKNEVRCGRCPLLDLCPTGKERATPKRGPW</sequence>
<dbReference type="GO" id="GO:0003824">
    <property type="term" value="F:catalytic activity"/>
    <property type="evidence" value="ECO:0007669"/>
    <property type="project" value="InterPro"/>
</dbReference>
<evidence type="ECO:0000256" key="4">
    <source>
        <dbReference type="ARBA" id="ARBA00023014"/>
    </source>
</evidence>
<dbReference type="GO" id="GO:0051539">
    <property type="term" value="F:4 iron, 4 sulfur cluster binding"/>
    <property type="evidence" value="ECO:0007669"/>
    <property type="project" value="UniProtKB-KW"/>
</dbReference>
<dbReference type="PANTHER" id="PTHR10359">
    <property type="entry name" value="A/G-SPECIFIC ADENINE GLYCOSYLASE/ENDONUCLEASE III"/>
    <property type="match status" value="1"/>
</dbReference>
<dbReference type="KEGG" id="talb:FTW19_01275"/>
<dbReference type="AlphaFoldDB" id="A0A5B9E8F6"/>
<evidence type="ECO:0000256" key="3">
    <source>
        <dbReference type="ARBA" id="ARBA00023004"/>
    </source>
</evidence>
<accession>A0A5B9E8F6</accession>
<dbReference type="GO" id="GO:0006284">
    <property type="term" value="P:base-excision repair"/>
    <property type="evidence" value="ECO:0007669"/>
    <property type="project" value="InterPro"/>
</dbReference>
<dbReference type="Pfam" id="PF00730">
    <property type="entry name" value="HhH-GPD"/>
    <property type="match status" value="1"/>
</dbReference>
<proteinExistence type="predicted"/>
<name>A0A5B9E8F6_9BACT</name>
<dbReference type="OrthoDB" id="9800977at2"/>
<protein>
    <submittedName>
        <fullName evidence="6">Iron-sulfur cluster loop</fullName>
    </submittedName>
</protein>
<dbReference type="Proteomes" id="UP000321820">
    <property type="component" value="Chromosome"/>
</dbReference>
<dbReference type="InterPro" id="IPR011257">
    <property type="entry name" value="DNA_glycosylase"/>
</dbReference>